<keyword evidence="5 8" id="KW-0175">Coiled coil</keyword>
<gene>
    <name evidence="11" type="ORF">K505DRAFT_320138</name>
</gene>
<sequence length="408" mass="47988">MGGDLNLKKSWHPGLMRNQTKVWESQQKALNERKLIDKRKKEIEEEAAMEQLAKLQEAAGGRKVQKRVDWMYSGPSGDGQGVTEEREGYLLGKRSIANLLKDKDTQALAKGAAASVDMIQNSNANSARDTQKKVLEDPMLIIQKQRLEMQVKAMKAAQKKAQQDEKREKEEGSKRKHRHRHHHSRRDRSRSKDSNERDRRDRKHRRTHSRSRSPRRRDHRYEQDSRDDYRRRSRSPYRKSDRDRDDYRKRSRSPRRRDDRDDKDDFRRRDRTPPRRSYDAKRLSRSPSKHEEPRRRHSDDNKPRRPYSNEDRPRRPRSPPPPTVKAEPTESAAEKLAKMQSAASTLEEQRNERVRLREIEDAAEEEKHKNSKDGGRRFMTGVRGKAADMSLGDVIARGRAGYAKEIDA</sequence>
<dbReference type="PANTHER" id="PTHR16196:SF0">
    <property type="entry name" value="PRE-MRNA-SPLICING FACTOR CWC25 HOMOLOG"/>
    <property type="match status" value="1"/>
</dbReference>
<dbReference type="Pfam" id="PF12542">
    <property type="entry name" value="CWC25"/>
    <property type="match status" value="1"/>
</dbReference>
<feature type="compositionally biased region" description="Basic and acidic residues" evidence="9">
    <location>
        <begin position="219"/>
        <end position="230"/>
    </location>
</feature>
<evidence type="ECO:0000256" key="3">
    <source>
        <dbReference type="ARBA" id="ARBA00022664"/>
    </source>
</evidence>
<evidence type="ECO:0000256" key="5">
    <source>
        <dbReference type="ARBA" id="ARBA00023054"/>
    </source>
</evidence>
<evidence type="ECO:0000256" key="1">
    <source>
        <dbReference type="ARBA" id="ARBA00004123"/>
    </source>
</evidence>
<feature type="compositionally biased region" description="Basic and acidic residues" evidence="9">
    <location>
        <begin position="347"/>
        <end position="376"/>
    </location>
</feature>
<evidence type="ECO:0000313" key="11">
    <source>
        <dbReference type="EMBL" id="KAF2800905.1"/>
    </source>
</evidence>
<proteinExistence type="inferred from homology"/>
<comment type="similarity">
    <text evidence="2">Belongs to the CWC25 family.</text>
</comment>
<dbReference type="InterPro" id="IPR022209">
    <property type="entry name" value="CWC25"/>
</dbReference>
<feature type="compositionally biased region" description="Basic and acidic residues" evidence="9">
    <location>
        <begin position="161"/>
        <end position="173"/>
    </location>
</feature>
<evidence type="ECO:0000256" key="8">
    <source>
        <dbReference type="SAM" id="Coils"/>
    </source>
</evidence>
<feature type="compositionally biased region" description="Basic and acidic residues" evidence="9">
    <location>
        <begin position="238"/>
        <end position="248"/>
    </location>
</feature>
<dbReference type="AlphaFoldDB" id="A0A6A6XXZ9"/>
<feature type="compositionally biased region" description="Basic and acidic residues" evidence="9">
    <location>
        <begin position="256"/>
        <end position="313"/>
    </location>
</feature>
<name>A0A6A6XXZ9_9PLEO</name>
<keyword evidence="4" id="KW-0747">Spliceosome</keyword>
<evidence type="ECO:0000256" key="6">
    <source>
        <dbReference type="ARBA" id="ARBA00023187"/>
    </source>
</evidence>
<dbReference type="Pfam" id="PF10197">
    <property type="entry name" value="Cir_N"/>
    <property type="match status" value="1"/>
</dbReference>
<dbReference type="EMBL" id="MU001741">
    <property type="protein sequence ID" value="KAF2800905.1"/>
    <property type="molecule type" value="Genomic_DNA"/>
</dbReference>
<dbReference type="InterPro" id="IPR019339">
    <property type="entry name" value="CIR_N_dom"/>
</dbReference>
<comment type="subcellular location">
    <subcellularLocation>
        <location evidence="1">Nucleus</location>
    </subcellularLocation>
</comment>
<dbReference type="GO" id="GO:0000398">
    <property type="term" value="P:mRNA splicing, via spliceosome"/>
    <property type="evidence" value="ECO:0007669"/>
    <property type="project" value="TreeGrafter"/>
</dbReference>
<evidence type="ECO:0000256" key="9">
    <source>
        <dbReference type="SAM" id="MobiDB-lite"/>
    </source>
</evidence>
<feature type="compositionally biased region" description="Basic and acidic residues" evidence="9">
    <location>
        <begin position="190"/>
        <end position="199"/>
    </location>
</feature>
<dbReference type="InterPro" id="IPR051376">
    <property type="entry name" value="CWC25_splicing_factor"/>
</dbReference>
<feature type="compositionally biased region" description="Basic residues" evidence="9">
    <location>
        <begin position="174"/>
        <end position="189"/>
    </location>
</feature>
<evidence type="ECO:0000313" key="12">
    <source>
        <dbReference type="Proteomes" id="UP000799757"/>
    </source>
</evidence>
<accession>A0A6A6XXZ9</accession>
<keyword evidence="12" id="KW-1185">Reference proteome</keyword>
<feature type="compositionally biased region" description="Basic residues" evidence="9">
    <location>
        <begin position="200"/>
        <end position="218"/>
    </location>
</feature>
<evidence type="ECO:0000256" key="7">
    <source>
        <dbReference type="ARBA" id="ARBA00023242"/>
    </source>
</evidence>
<dbReference type="OrthoDB" id="21123at2759"/>
<dbReference type="PANTHER" id="PTHR16196">
    <property type="entry name" value="CELL CYCLE CONTROL PROTEIN CWF25"/>
    <property type="match status" value="1"/>
</dbReference>
<dbReference type="SMART" id="SM01083">
    <property type="entry name" value="Cir_N"/>
    <property type="match status" value="1"/>
</dbReference>
<evidence type="ECO:0000259" key="10">
    <source>
        <dbReference type="SMART" id="SM01083"/>
    </source>
</evidence>
<feature type="domain" description="CBF1-interacting co-repressor CIR N-terminal" evidence="10">
    <location>
        <begin position="10"/>
        <end position="46"/>
    </location>
</feature>
<organism evidence="11 12">
    <name type="scientific">Melanomma pulvis-pyrius CBS 109.77</name>
    <dbReference type="NCBI Taxonomy" id="1314802"/>
    <lineage>
        <taxon>Eukaryota</taxon>
        <taxon>Fungi</taxon>
        <taxon>Dikarya</taxon>
        <taxon>Ascomycota</taxon>
        <taxon>Pezizomycotina</taxon>
        <taxon>Dothideomycetes</taxon>
        <taxon>Pleosporomycetidae</taxon>
        <taxon>Pleosporales</taxon>
        <taxon>Melanommataceae</taxon>
        <taxon>Melanomma</taxon>
    </lineage>
</organism>
<evidence type="ECO:0000256" key="2">
    <source>
        <dbReference type="ARBA" id="ARBA00006695"/>
    </source>
</evidence>
<dbReference type="GO" id="GO:0005684">
    <property type="term" value="C:U2-type spliceosomal complex"/>
    <property type="evidence" value="ECO:0007669"/>
    <property type="project" value="TreeGrafter"/>
</dbReference>
<evidence type="ECO:0000256" key="4">
    <source>
        <dbReference type="ARBA" id="ARBA00022728"/>
    </source>
</evidence>
<keyword evidence="7" id="KW-0539">Nucleus</keyword>
<keyword evidence="6" id="KW-0508">mRNA splicing</keyword>
<keyword evidence="3" id="KW-0507">mRNA processing</keyword>
<reference evidence="11" key="1">
    <citation type="journal article" date="2020" name="Stud. Mycol.">
        <title>101 Dothideomycetes genomes: a test case for predicting lifestyles and emergence of pathogens.</title>
        <authorList>
            <person name="Haridas S."/>
            <person name="Albert R."/>
            <person name="Binder M."/>
            <person name="Bloem J."/>
            <person name="Labutti K."/>
            <person name="Salamov A."/>
            <person name="Andreopoulos B."/>
            <person name="Baker S."/>
            <person name="Barry K."/>
            <person name="Bills G."/>
            <person name="Bluhm B."/>
            <person name="Cannon C."/>
            <person name="Castanera R."/>
            <person name="Culley D."/>
            <person name="Daum C."/>
            <person name="Ezra D."/>
            <person name="Gonzalez J."/>
            <person name="Henrissat B."/>
            <person name="Kuo A."/>
            <person name="Liang C."/>
            <person name="Lipzen A."/>
            <person name="Lutzoni F."/>
            <person name="Magnuson J."/>
            <person name="Mondo S."/>
            <person name="Nolan M."/>
            <person name="Ohm R."/>
            <person name="Pangilinan J."/>
            <person name="Park H.-J."/>
            <person name="Ramirez L."/>
            <person name="Alfaro M."/>
            <person name="Sun H."/>
            <person name="Tritt A."/>
            <person name="Yoshinaga Y."/>
            <person name="Zwiers L.-H."/>
            <person name="Turgeon B."/>
            <person name="Goodwin S."/>
            <person name="Spatafora J."/>
            <person name="Crous P."/>
            <person name="Grigoriev I."/>
        </authorList>
    </citation>
    <scope>NUCLEOTIDE SEQUENCE</scope>
    <source>
        <strain evidence="11">CBS 109.77</strain>
    </source>
</reference>
<feature type="coiled-coil region" evidence="8">
    <location>
        <begin position="26"/>
        <end position="58"/>
    </location>
</feature>
<feature type="compositionally biased region" description="Low complexity" evidence="9">
    <location>
        <begin position="150"/>
        <end position="160"/>
    </location>
</feature>
<feature type="region of interest" description="Disordered" evidence="9">
    <location>
        <begin position="150"/>
        <end position="381"/>
    </location>
</feature>
<dbReference type="Proteomes" id="UP000799757">
    <property type="component" value="Unassembled WGS sequence"/>
</dbReference>
<protein>
    <recommendedName>
        <fullName evidence="10">CBF1-interacting co-repressor CIR N-terminal domain-containing protein</fullName>
    </recommendedName>
</protein>